<dbReference type="GeneID" id="84805945"/>
<evidence type="ECO:0000259" key="1">
    <source>
        <dbReference type="PROSITE" id="PS50011"/>
    </source>
</evidence>
<organism evidence="2 3">
    <name type="scientific">Lancefieldella parvula (strain ATCC 33793 / DSM 20469 / CCUG 32760 / JCM 10300 / KCTC 3663 / VPI 0546 / 1246)</name>
    <name type="common">Atopobium parvulum</name>
    <dbReference type="NCBI Taxonomy" id="521095"/>
    <lineage>
        <taxon>Bacteria</taxon>
        <taxon>Bacillati</taxon>
        <taxon>Actinomycetota</taxon>
        <taxon>Coriobacteriia</taxon>
        <taxon>Coriobacteriales</taxon>
        <taxon>Atopobiaceae</taxon>
        <taxon>Lancefieldella</taxon>
    </lineage>
</organism>
<dbReference type="GO" id="GO:0004674">
    <property type="term" value="F:protein serine/threonine kinase activity"/>
    <property type="evidence" value="ECO:0007669"/>
    <property type="project" value="UniProtKB-KW"/>
</dbReference>
<dbReference type="InterPro" id="IPR000719">
    <property type="entry name" value="Prot_kinase_dom"/>
</dbReference>
<dbReference type="EMBL" id="CP001721">
    <property type="protein sequence ID" value="ACV50848.1"/>
    <property type="molecule type" value="Genomic_DNA"/>
</dbReference>
<dbReference type="AlphaFoldDB" id="C8W9R0"/>
<dbReference type="Gene3D" id="1.10.510.10">
    <property type="entry name" value="Transferase(Phosphotransferase) domain 1"/>
    <property type="match status" value="1"/>
</dbReference>
<dbReference type="eggNOG" id="COG0515">
    <property type="taxonomic scope" value="Bacteria"/>
</dbReference>
<keyword evidence="2" id="KW-0418">Kinase</keyword>
<name>C8W9R0_LANP1</name>
<dbReference type="RefSeq" id="WP_012808506.1">
    <property type="nucleotide sequence ID" value="NC_013203.1"/>
</dbReference>
<accession>C8W9R0</accession>
<dbReference type="PANTHER" id="PTHR44167:SF24">
    <property type="entry name" value="SERINE_THREONINE-PROTEIN KINASE CHK2"/>
    <property type="match status" value="1"/>
</dbReference>
<dbReference type="Pfam" id="PF00069">
    <property type="entry name" value="Pkinase"/>
    <property type="match status" value="1"/>
</dbReference>
<dbReference type="STRING" id="521095.Apar_0417"/>
<keyword evidence="2" id="KW-0808">Transferase</keyword>
<dbReference type="SUPFAM" id="SSF56112">
    <property type="entry name" value="Protein kinase-like (PK-like)"/>
    <property type="match status" value="1"/>
</dbReference>
<reference evidence="2 3" key="1">
    <citation type="journal article" date="2009" name="Stand. Genomic Sci.">
        <title>Complete genome sequence of Atopobium parvulum type strain (IPP 1246).</title>
        <authorList>
            <person name="Copeland A."/>
            <person name="Sikorski J."/>
            <person name="Lapidus A."/>
            <person name="Nolan M."/>
            <person name="Del Rio T.G."/>
            <person name="Lucas S."/>
            <person name="Chen F."/>
            <person name="Tice H."/>
            <person name="Pitluck S."/>
            <person name="Cheng J.F."/>
            <person name="Pukall R."/>
            <person name="Chertkov O."/>
            <person name="Brettin T."/>
            <person name="Han C."/>
            <person name="Detter J.C."/>
            <person name="Kuske C."/>
            <person name="Bruce D."/>
            <person name="Goodwin L."/>
            <person name="Ivanova N."/>
            <person name="Mavromatis K."/>
            <person name="Mikhailova N."/>
            <person name="Chen A."/>
            <person name="Palaniappan K."/>
            <person name="Chain P."/>
            <person name="Rohde M."/>
            <person name="Goker M."/>
            <person name="Bristow J."/>
            <person name="Eisen J.A."/>
            <person name="Markowitz V."/>
            <person name="Hugenholtz P."/>
            <person name="Kyrpides N.C."/>
            <person name="Klenk H.P."/>
            <person name="Detter J.C."/>
        </authorList>
    </citation>
    <scope>NUCLEOTIDE SEQUENCE [LARGE SCALE GENOMIC DNA]</scope>
    <source>
        <strain evidence="3">ATCC 33793 / DSM 20469 / CCUG 32760 / JCM 10300 / KCTC 3663 / VPI 0546 / 1246</strain>
    </source>
</reference>
<dbReference type="InterPro" id="IPR057929">
    <property type="entry name" value="RamC_N"/>
</dbReference>
<evidence type="ECO:0000313" key="3">
    <source>
        <dbReference type="Proteomes" id="UP000000960"/>
    </source>
</evidence>
<gene>
    <name evidence="2" type="ordered locus">Apar_0417</name>
</gene>
<dbReference type="InterPro" id="IPR011009">
    <property type="entry name" value="Kinase-like_dom_sf"/>
</dbReference>
<protein>
    <submittedName>
        <fullName evidence="2">Serine/threonine protein kinase</fullName>
    </submittedName>
</protein>
<dbReference type="Pfam" id="PF25816">
    <property type="entry name" value="RamC_N"/>
    <property type="match status" value="1"/>
</dbReference>
<feature type="domain" description="Protein kinase" evidence="1">
    <location>
        <begin position="175"/>
        <end position="412"/>
    </location>
</feature>
<keyword evidence="3" id="KW-1185">Reference proteome</keyword>
<dbReference type="GO" id="GO:0005524">
    <property type="term" value="F:ATP binding"/>
    <property type="evidence" value="ECO:0007669"/>
    <property type="project" value="InterPro"/>
</dbReference>
<dbReference type="PROSITE" id="PS50011">
    <property type="entry name" value="PROTEIN_KINASE_DOM"/>
    <property type="match status" value="1"/>
</dbReference>
<dbReference type="Proteomes" id="UP000000960">
    <property type="component" value="Chromosome"/>
</dbReference>
<keyword evidence="2" id="KW-0723">Serine/threonine-protein kinase</keyword>
<dbReference type="HOGENOM" id="CLU_051824_0_0_11"/>
<sequence>MFRAEDYLKNIEKDQLGIWAYPSDNIYDNLPTSGIKVHISAIPQNSEYIFKAVYPFLQEKNLLFKVLVSDQILMRENSGEFGYSQLGKFITIYPKSENELVSIVPALHILTIGFSSIRIPSDCRYTNDSIIYYRYGEFKSDENFIDNRLSTSTTKNLIPDDLKYVQKELSIIKEFTPIKCIRARGKSCVYLGIMNCNRKIVIIKMWNHIGEGLDYSGFELFKHEYKLLKSCEKLNSIPNMIDSFYYKDCYVIVEENMTGHLLQDFLLKEVSRKKRKLIMCGIISELEKIVCNGFIPFDIAPSNLLLKGNKIKLIDFEFFRSIDEDLPTYNFGTPGFMHDNVQPSRQFIFSLAMIDYYLQNSVQYKTLLENNEVNEDTKDYVYNKFSFILSKENTTSLEDCLRILKEYIEEER</sequence>
<proteinExistence type="predicted"/>
<dbReference type="PANTHER" id="PTHR44167">
    <property type="entry name" value="OVARIAN-SPECIFIC SERINE/THREONINE-PROTEIN KINASE LOK-RELATED"/>
    <property type="match status" value="1"/>
</dbReference>
<dbReference type="SMART" id="SM00220">
    <property type="entry name" value="S_TKc"/>
    <property type="match status" value="1"/>
</dbReference>
<dbReference type="KEGG" id="apv:Apar_0417"/>
<evidence type="ECO:0000313" key="2">
    <source>
        <dbReference type="EMBL" id="ACV50848.1"/>
    </source>
</evidence>